<feature type="transmembrane region" description="Helical" evidence="13">
    <location>
        <begin position="12"/>
        <end position="31"/>
    </location>
</feature>
<dbReference type="RefSeq" id="WP_246071459.1">
    <property type="nucleotide sequence ID" value="NZ_CP040709.1"/>
</dbReference>
<dbReference type="GO" id="GO:0017038">
    <property type="term" value="P:protein import"/>
    <property type="evidence" value="ECO:0007669"/>
    <property type="project" value="TreeGrafter"/>
</dbReference>
<dbReference type="PANTHER" id="PTHR30625:SF14">
    <property type="entry name" value="BIOPOLYMER TRANSPORT PROTEIN EXBB"/>
    <property type="match status" value="1"/>
</dbReference>
<dbReference type="InterPro" id="IPR002898">
    <property type="entry name" value="MotA_ExbB_proton_chnl"/>
</dbReference>
<evidence type="ECO:0000256" key="7">
    <source>
        <dbReference type="ARBA" id="ARBA00022692"/>
    </source>
</evidence>
<dbReference type="PANTHER" id="PTHR30625">
    <property type="entry name" value="PROTEIN TOLQ"/>
    <property type="match status" value="1"/>
</dbReference>
<comment type="subunit">
    <text evidence="2">The accessory proteins ExbB and ExbD seem to form a complex with TonB.</text>
</comment>
<keyword evidence="5" id="KW-1003">Cell membrane</keyword>
<evidence type="ECO:0000256" key="8">
    <source>
        <dbReference type="ARBA" id="ARBA00022927"/>
    </source>
</evidence>
<evidence type="ECO:0000313" key="16">
    <source>
        <dbReference type="Proteomes" id="UP000554837"/>
    </source>
</evidence>
<dbReference type="AlphaFoldDB" id="A0A840RYI9"/>
<evidence type="ECO:0000256" key="5">
    <source>
        <dbReference type="ARBA" id="ARBA00022475"/>
    </source>
</evidence>
<dbReference type="EMBL" id="JACHHO010000001">
    <property type="protein sequence ID" value="MBB5203025.1"/>
    <property type="molecule type" value="Genomic_DNA"/>
</dbReference>
<keyword evidence="8 12" id="KW-0653">Protein transport</keyword>
<evidence type="ECO:0000256" key="11">
    <source>
        <dbReference type="ARBA" id="ARBA00024816"/>
    </source>
</evidence>
<evidence type="ECO:0000256" key="1">
    <source>
        <dbReference type="ARBA" id="ARBA00004429"/>
    </source>
</evidence>
<keyword evidence="7 13" id="KW-0812">Transmembrane</keyword>
<organism evidence="15 16">
    <name type="scientific">Inhella inkyongensis</name>
    <dbReference type="NCBI Taxonomy" id="392593"/>
    <lineage>
        <taxon>Bacteria</taxon>
        <taxon>Pseudomonadati</taxon>
        <taxon>Pseudomonadota</taxon>
        <taxon>Betaproteobacteria</taxon>
        <taxon>Burkholderiales</taxon>
        <taxon>Sphaerotilaceae</taxon>
        <taxon>Inhella</taxon>
    </lineage>
</organism>
<feature type="transmembrane region" description="Helical" evidence="13">
    <location>
        <begin position="118"/>
        <end position="143"/>
    </location>
</feature>
<comment type="similarity">
    <text evidence="12">Belongs to the exbB/tolQ family.</text>
</comment>
<keyword evidence="4 12" id="KW-0813">Transport</keyword>
<dbReference type="Pfam" id="PF01618">
    <property type="entry name" value="MotA_ExbB"/>
    <property type="match status" value="1"/>
</dbReference>
<evidence type="ECO:0000256" key="13">
    <source>
        <dbReference type="SAM" id="Phobius"/>
    </source>
</evidence>
<evidence type="ECO:0000259" key="14">
    <source>
        <dbReference type="Pfam" id="PF01618"/>
    </source>
</evidence>
<comment type="function">
    <text evidence="11">Involved in the TonB-dependent energy-dependent transport of various receptor-bound substrates. Protects ExbD from proteolytic degradation and functionally stabilizes TonB.</text>
</comment>
<keyword evidence="6" id="KW-0997">Cell inner membrane</keyword>
<evidence type="ECO:0000256" key="3">
    <source>
        <dbReference type="ARBA" id="ARBA00022093"/>
    </source>
</evidence>
<evidence type="ECO:0000256" key="4">
    <source>
        <dbReference type="ARBA" id="ARBA00022448"/>
    </source>
</evidence>
<keyword evidence="10 13" id="KW-0472">Membrane</keyword>
<evidence type="ECO:0000256" key="9">
    <source>
        <dbReference type="ARBA" id="ARBA00022989"/>
    </source>
</evidence>
<keyword evidence="9 13" id="KW-1133">Transmembrane helix</keyword>
<comment type="subcellular location">
    <subcellularLocation>
        <location evidence="1">Cell inner membrane</location>
        <topology evidence="1">Multi-pass membrane protein</topology>
    </subcellularLocation>
    <subcellularLocation>
        <location evidence="12">Membrane</location>
        <topology evidence="12">Multi-pass membrane protein</topology>
    </subcellularLocation>
</comment>
<sequence length="211" mass="22514">MDFWAHADALVRGLGLLLLLMSVCSWTLILWKAAHLRRVRRLLAQALGVFWAAPNWTSGRAQVEALDRDGLLLALIDAGQAPVAAGSLGEGAAKESRLTRQLRDALHRVMARLQLGQVWLASTGATAPFVGLLGTVWGIYLALQGLGQGGAVSIERLAGPVGEALVMTAAGLVVAIPAVLAYNVFGKQVEALEADLEGFAHDLREWLREHG</sequence>
<dbReference type="Proteomes" id="UP000554837">
    <property type="component" value="Unassembled WGS sequence"/>
</dbReference>
<gene>
    <name evidence="15" type="ORF">HNQ51_000318</name>
</gene>
<evidence type="ECO:0000256" key="2">
    <source>
        <dbReference type="ARBA" id="ARBA00011471"/>
    </source>
</evidence>
<accession>A0A840RYI9</accession>
<evidence type="ECO:0000313" key="15">
    <source>
        <dbReference type="EMBL" id="MBB5203025.1"/>
    </source>
</evidence>
<evidence type="ECO:0000256" key="10">
    <source>
        <dbReference type="ARBA" id="ARBA00023136"/>
    </source>
</evidence>
<dbReference type="GO" id="GO:0005886">
    <property type="term" value="C:plasma membrane"/>
    <property type="evidence" value="ECO:0007669"/>
    <property type="project" value="UniProtKB-SubCell"/>
</dbReference>
<keyword evidence="16" id="KW-1185">Reference proteome</keyword>
<proteinExistence type="inferred from homology"/>
<evidence type="ECO:0000256" key="12">
    <source>
        <dbReference type="RuleBase" id="RU004057"/>
    </source>
</evidence>
<name>A0A840RYI9_9BURK</name>
<dbReference type="InterPro" id="IPR050790">
    <property type="entry name" value="ExbB/TolQ_transport"/>
</dbReference>
<feature type="domain" description="MotA/TolQ/ExbB proton channel" evidence="14">
    <location>
        <begin position="92"/>
        <end position="197"/>
    </location>
</feature>
<reference evidence="15 16" key="1">
    <citation type="submission" date="2020-08" db="EMBL/GenBank/DDBJ databases">
        <title>Genomic Encyclopedia of Type Strains, Phase IV (KMG-IV): sequencing the most valuable type-strain genomes for metagenomic binning, comparative biology and taxonomic classification.</title>
        <authorList>
            <person name="Goeker M."/>
        </authorList>
    </citation>
    <scope>NUCLEOTIDE SEQUENCE [LARGE SCALE GENOMIC DNA]</scope>
    <source>
        <strain evidence="15 16">DSM 23958</strain>
    </source>
</reference>
<comment type="caution">
    <text evidence="15">The sequence shown here is derived from an EMBL/GenBank/DDBJ whole genome shotgun (WGS) entry which is preliminary data.</text>
</comment>
<evidence type="ECO:0000256" key="6">
    <source>
        <dbReference type="ARBA" id="ARBA00022519"/>
    </source>
</evidence>
<protein>
    <recommendedName>
        <fullName evidence="3">Biopolymer transport protein ExbB</fullName>
    </recommendedName>
</protein>
<feature type="transmembrane region" description="Helical" evidence="13">
    <location>
        <begin position="163"/>
        <end position="185"/>
    </location>
</feature>